<accession>A0A250KWV2</accession>
<dbReference type="Proteomes" id="UP000266313">
    <property type="component" value="Chromosome"/>
</dbReference>
<dbReference type="RefSeq" id="WP_145986500.1">
    <property type="nucleotide sequence ID" value="NZ_AP017928.1"/>
</dbReference>
<dbReference type="KEGG" id="mmai:sS8_2297"/>
<feature type="region of interest" description="Disordered" evidence="1">
    <location>
        <begin position="98"/>
        <end position="141"/>
    </location>
</feature>
<name>A0A250KWV2_9GAMM</name>
<dbReference type="EMBL" id="AP017928">
    <property type="protein sequence ID" value="BBA34249.1"/>
    <property type="molecule type" value="Genomic_DNA"/>
</dbReference>
<organism evidence="2 3">
    <name type="scientific">Methylocaldum marinum</name>
    <dbReference type="NCBI Taxonomy" id="1432792"/>
    <lineage>
        <taxon>Bacteria</taxon>
        <taxon>Pseudomonadati</taxon>
        <taxon>Pseudomonadota</taxon>
        <taxon>Gammaproteobacteria</taxon>
        <taxon>Methylococcales</taxon>
        <taxon>Methylococcaceae</taxon>
        <taxon>Methylocaldum</taxon>
    </lineage>
</organism>
<evidence type="ECO:0000256" key="1">
    <source>
        <dbReference type="SAM" id="MobiDB-lite"/>
    </source>
</evidence>
<keyword evidence="3" id="KW-1185">Reference proteome</keyword>
<protein>
    <submittedName>
        <fullName evidence="2">Uncharacterized protein</fullName>
    </submittedName>
</protein>
<dbReference type="OrthoDB" id="5573712at2"/>
<proteinExistence type="predicted"/>
<sequence length="180" mass="19625">MNLQRLGNISHRMAFCLLIAWFKGAYAEDISDYSSTFGMSYGDKKSGHVIDSVNINLSPAGKRIFAEGSFSEMTRGHYSLVKFVDIHSPSLAVGSVAHQAPNNPGEKQPAMAVRETRAASPEAESKDGHAKQQKEHSYPGYVASSSDTDTWLMILVGITLIGLQVMRSAKKSEPIYSSLN</sequence>
<evidence type="ECO:0000313" key="3">
    <source>
        <dbReference type="Proteomes" id="UP000266313"/>
    </source>
</evidence>
<gene>
    <name evidence="2" type="ORF">sS8_2297</name>
</gene>
<reference evidence="2 3" key="1">
    <citation type="submission" date="2016-12" db="EMBL/GenBank/DDBJ databases">
        <title>Genome sequencing of Methylocaldum marinum.</title>
        <authorList>
            <person name="Takeuchi M."/>
            <person name="Kamagata Y."/>
            <person name="Hiraoka S."/>
            <person name="Oshima K."/>
            <person name="Hattori M."/>
            <person name="Iwasaki W."/>
        </authorList>
    </citation>
    <scope>NUCLEOTIDE SEQUENCE [LARGE SCALE GENOMIC DNA]</scope>
    <source>
        <strain evidence="2 3">S8</strain>
    </source>
</reference>
<feature type="compositionally biased region" description="Basic and acidic residues" evidence="1">
    <location>
        <begin position="123"/>
        <end position="137"/>
    </location>
</feature>
<evidence type="ECO:0000313" key="2">
    <source>
        <dbReference type="EMBL" id="BBA34249.1"/>
    </source>
</evidence>
<dbReference type="AlphaFoldDB" id="A0A250KWV2"/>